<evidence type="ECO:0000256" key="4">
    <source>
        <dbReference type="ARBA" id="ARBA00022519"/>
    </source>
</evidence>
<dbReference type="InterPro" id="IPR007387">
    <property type="entry name" value="TRAP_DctQ"/>
</dbReference>
<evidence type="ECO:0000256" key="1">
    <source>
        <dbReference type="ARBA" id="ARBA00004429"/>
    </source>
</evidence>
<evidence type="ECO:0000256" key="8">
    <source>
        <dbReference type="ARBA" id="ARBA00038436"/>
    </source>
</evidence>
<evidence type="ECO:0000313" key="12">
    <source>
        <dbReference type="Proteomes" id="UP001183817"/>
    </source>
</evidence>
<comment type="similarity">
    <text evidence="8">Belongs to the TRAP transporter small permease family.</text>
</comment>
<dbReference type="InterPro" id="IPR055348">
    <property type="entry name" value="DctQ"/>
</dbReference>
<evidence type="ECO:0000256" key="9">
    <source>
        <dbReference type="SAM" id="Phobius"/>
    </source>
</evidence>
<accession>A0ABU2BI14</accession>
<feature type="transmembrane region" description="Helical" evidence="9">
    <location>
        <begin position="128"/>
        <end position="149"/>
    </location>
</feature>
<feature type="transmembrane region" description="Helical" evidence="9">
    <location>
        <begin position="47"/>
        <end position="65"/>
    </location>
</feature>
<feature type="transmembrane region" description="Helical" evidence="9">
    <location>
        <begin position="12"/>
        <end position="32"/>
    </location>
</feature>
<comment type="caution">
    <text evidence="11">The sequence shown here is derived from an EMBL/GenBank/DDBJ whole genome shotgun (WGS) entry which is preliminary data.</text>
</comment>
<evidence type="ECO:0000256" key="7">
    <source>
        <dbReference type="ARBA" id="ARBA00023136"/>
    </source>
</evidence>
<organism evidence="11 12">
    <name type="scientific">Paeniglutamicibacter sulfureus</name>
    <dbReference type="NCBI Taxonomy" id="43666"/>
    <lineage>
        <taxon>Bacteria</taxon>
        <taxon>Bacillati</taxon>
        <taxon>Actinomycetota</taxon>
        <taxon>Actinomycetes</taxon>
        <taxon>Micrococcales</taxon>
        <taxon>Micrococcaceae</taxon>
        <taxon>Paeniglutamicibacter</taxon>
    </lineage>
</organism>
<keyword evidence="3" id="KW-1003">Cell membrane</keyword>
<evidence type="ECO:0000313" key="11">
    <source>
        <dbReference type="EMBL" id="MDR7358245.1"/>
    </source>
</evidence>
<dbReference type="PANTHER" id="PTHR35011:SF2">
    <property type="entry name" value="2,3-DIKETO-L-GULONATE TRAP TRANSPORTER SMALL PERMEASE PROTEIN YIAM"/>
    <property type="match status" value="1"/>
</dbReference>
<feature type="domain" description="Tripartite ATP-independent periplasmic transporters DctQ component" evidence="10">
    <location>
        <begin position="23"/>
        <end position="152"/>
    </location>
</feature>
<protein>
    <submittedName>
        <fullName evidence="11">TRAP-type C4-dicarboxylate transport system permease small subunit</fullName>
    </submittedName>
</protein>
<gene>
    <name evidence="11" type="ORF">J2S64_001936</name>
</gene>
<keyword evidence="5 9" id="KW-0812">Transmembrane</keyword>
<dbReference type="Proteomes" id="UP001183817">
    <property type="component" value="Unassembled WGS sequence"/>
</dbReference>
<evidence type="ECO:0000256" key="5">
    <source>
        <dbReference type="ARBA" id="ARBA00022692"/>
    </source>
</evidence>
<sequence length="169" mass="18974">MNAIKAVLDVTLKWLCVILFSFLVLVVCWQVFSRQVLHDPATWTTSLAQYLFVWLALFGSAYVFSDRGHIAVDFLVRALKINEKRTTEVFVQVVILLFAVFVLVYGGIRGVDLTWSQKISGLPLNIGAMYLALPISGVVTAFYAIYHLVEALHGRGLPNDNDEEIREAI</sequence>
<keyword evidence="6 9" id="KW-1133">Transmembrane helix</keyword>
<proteinExistence type="inferred from homology"/>
<evidence type="ECO:0000256" key="6">
    <source>
        <dbReference type="ARBA" id="ARBA00022989"/>
    </source>
</evidence>
<keyword evidence="7 9" id="KW-0472">Membrane</keyword>
<feature type="transmembrane region" description="Helical" evidence="9">
    <location>
        <begin position="86"/>
        <end position="108"/>
    </location>
</feature>
<evidence type="ECO:0000256" key="3">
    <source>
        <dbReference type="ARBA" id="ARBA00022475"/>
    </source>
</evidence>
<dbReference type="RefSeq" id="WP_217388896.1">
    <property type="nucleotide sequence ID" value="NZ_BAAAWO010000001.1"/>
</dbReference>
<evidence type="ECO:0000256" key="2">
    <source>
        <dbReference type="ARBA" id="ARBA00022448"/>
    </source>
</evidence>
<keyword evidence="12" id="KW-1185">Reference proteome</keyword>
<dbReference type="EMBL" id="JAVDYI010000001">
    <property type="protein sequence ID" value="MDR7358245.1"/>
    <property type="molecule type" value="Genomic_DNA"/>
</dbReference>
<reference evidence="11 12" key="1">
    <citation type="submission" date="2023-07" db="EMBL/GenBank/DDBJ databases">
        <title>Sequencing the genomes of 1000 actinobacteria strains.</title>
        <authorList>
            <person name="Klenk H.-P."/>
        </authorList>
    </citation>
    <scope>NUCLEOTIDE SEQUENCE [LARGE SCALE GENOMIC DNA]</scope>
    <source>
        <strain evidence="11 12">DSM 20167</strain>
    </source>
</reference>
<keyword evidence="2" id="KW-0813">Transport</keyword>
<dbReference type="PANTHER" id="PTHR35011">
    <property type="entry name" value="2,3-DIKETO-L-GULONATE TRAP TRANSPORTER SMALL PERMEASE PROTEIN YIAM"/>
    <property type="match status" value="1"/>
</dbReference>
<evidence type="ECO:0000259" key="10">
    <source>
        <dbReference type="Pfam" id="PF04290"/>
    </source>
</evidence>
<name>A0ABU2BI14_9MICC</name>
<comment type="subcellular location">
    <subcellularLocation>
        <location evidence="1">Cell inner membrane</location>
        <topology evidence="1">Multi-pass membrane protein</topology>
    </subcellularLocation>
</comment>
<dbReference type="Pfam" id="PF04290">
    <property type="entry name" value="DctQ"/>
    <property type="match status" value="1"/>
</dbReference>
<keyword evidence="4" id="KW-0997">Cell inner membrane</keyword>